<dbReference type="EMBL" id="GU474857">
    <property type="protein sequence ID" value="ADI17204.1"/>
    <property type="molecule type" value="Genomic_DNA"/>
</dbReference>
<dbReference type="GO" id="GO:0000917">
    <property type="term" value="P:division septum assembly"/>
    <property type="evidence" value="ECO:0007669"/>
    <property type="project" value="UniProtKB-KW"/>
</dbReference>
<evidence type="ECO:0000256" key="7">
    <source>
        <dbReference type="ARBA" id="ARBA00024910"/>
    </source>
</evidence>
<evidence type="ECO:0000256" key="9">
    <source>
        <dbReference type="ARBA" id="ARBA00033158"/>
    </source>
</evidence>
<reference evidence="10" key="1">
    <citation type="journal article" date="2011" name="Environ. Microbiol.">
        <title>Time-series analyses of Monterey Bay coastal microbial picoplankton using a 'genome proxy' microarray.</title>
        <authorList>
            <person name="Rich V.I."/>
            <person name="Pham V.D."/>
            <person name="Eppley J."/>
            <person name="Shi Y."/>
            <person name="DeLong E.F."/>
        </authorList>
    </citation>
    <scope>NUCLEOTIDE SEQUENCE</scope>
</reference>
<dbReference type="PANTHER" id="PTHR34981:SF1">
    <property type="entry name" value="CELL DIVISION PROTEIN ZAPA"/>
    <property type="match status" value="1"/>
</dbReference>
<comment type="function">
    <text evidence="7">Activator of cell division through the inhibition of FtsZ GTPase activity, therefore promoting FtsZ assembly into bundles of protofilaments necessary for the formation of the division Z ring. It is recruited early at mid-cell but it is not essential for cell division.</text>
</comment>
<dbReference type="AlphaFoldDB" id="E0XS13"/>
<evidence type="ECO:0000256" key="1">
    <source>
        <dbReference type="ARBA" id="ARBA00004496"/>
    </source>
</evidence>
<organism evidence="10">
    <name type="scientific">uncultured delta proteobacterium HF0070_10I02</name>
    <dbReference type="NCBI Taxonomy" id="710824"/>
    <lineage>
        <taxon>Bacteria</taxon>
        <taxon>Deltaproteobacteria</taxon>
        <taxon>environmental samples</taxon>
    </lineage>
</organism>
<accession>E0XS13</accession>
<dbReference type="SUPFAM" id="SSF102829">
    <property type="entry name" value="Cell division protein ZapA-like"/>
    <property type="match status" value="1"/>
</dbReference>
<keyword evidence="4" id="KW-0132">Cell division</keyword>
<dbReference type="GO" id="GO:0030428">
    <property type="term" value="C:cell septum"/>
    <property type="evidence" value="ECO:0007669"/>
    <property type="project" value="TreeGrafter"/>
</dbReference>
<evidence type="ECO:0000256" key="4">
    <source>
        <dbReference type="ARBA" id="ARBA00022618"/>
    </source>
</evidence>
<dbReference type="GO" id="GO:0032153">
    <property type="term" value="C:cell division site"/>
    <property type="evidence" value="ECO:0007669"/>
    <property type="project" value="TreeGrafter"/>
</dbReference>
<dbReference type="InterPro" id="IPR036192">
    <property type="entry name" value="Cell_div_ZapA-like_sf"/>
</dbReference>
<dbReference type="Gene3D" id="6.10.250.790">
    <property type="match status" value="1"/>
</dbReference>
<dbReference type="GO" id="GO:0000921">
    <property type="term" value="P:septin ring assembly"/>
    <property type="evidence" value="ECO:0007669"/>
    <property type="project" value="TreeGrafter"/>
</dbReference>
<evidence type="ECO:0000256" key="5">
    <source>
        <dbReference type="ARBA" id="ARBA00023210"/>
    </source>
</evidence>
<protein>
    <recommendedName>
        <fullName evidence="2">Cell division protein ZapA</fullName>
    </recommendedName>
    <alternativeName>
        <fullName evidence="9">Z ring-associated protein ZapA</fullName>
    </alternativeName>
</protein>
<evidence type="ECO:0000256" key="3">
    <source>
        <dbReference type="ARBA" id="ARBA00022490"/>
    </source>
</evidence>
<evidence type="ECO:0000256" key="6">
    <source>
        <dbReference type="ARBA" id="ARBA00023306"/>
    </source>
</evidence>
<dbReference type="InterPro" id="IPR053712">
    <property type="entry name" value="Bac_CellDiv_Activator"/>
</dbReference>
<comment type="subcellular location">
    <subcellularLocation>
        <location evidence="1">Cytoplasm</location>
    </subcellularLocation>
</comment>
<dbReference type="Pfam" id="PF05164">
    <property type="entry name" value="ZapA"/>
    <property type="match status" value="1"/>
</dbReference>
<keyword evidence="5" id="KW-0717">Septation</keyword>
<sequence length="96" mass="10707">MQVRITIRGREYTVRGDDNAGQMQALAVDLDRRMSEMAERTRSFDEYTIAMMTALNLASELQQLKAQVASRLDELDRDAASVAAMIEAALPVEEGE</sequence>
<comment type="subunit">
    <text evidence="8">Homodimer. Interacts with FtsZ.</text>
</comment>
<evidence type="ECO:0000313" key="10">
    <source>
        <dbReference type="EMBL" id="ADI17204.1"/>
    </source>
</evidence>
<dbReference type="PANTHER" id="PTHR34981">
    <property type="entry name" value="CELL DIVISION PROTEIN ZAPA"/>
    <property type="match status" value="1"/>
</dbReference>
<evidence type="ECO:0000256" key="8">
    <source>
        <dbReference type="ARBA" id="ARBA00026068"/>
    </source>
</evidence>
<keyword evidence="3" id="KW-0963">Cytoplasm</keyword>
<keyword evidence="6" id="KW-0131">Cell cycle</keyword>
<dbReference type="GO" id="GO:0005829">
    <property type="term" value="C:cytosol"/>
    <property type="evidence" value="ECO:0007669"/>
    <property type="project" value="TreeGrafter"/>
</dbReference>
<dbReference type="GO" id="GO:0043093">
    <property type="term" value="P:FtsZ-dependent cytokinesis"/>
    <property type="evidence" value="ECO:0007669"/>
    <property type="project" value="TreeGrafter"/>
</dbReference>
<evidence type="ECO:0000256" key="2">
    <source>
        <dbReference type="ARBA" id="ARBA00015195"/>
    </source>
</evidence>
<proteinExistence type="predicted"/>
<name>E0XS13_9DELT</name>
<dbReference type="InterPro" id="IPR007838">
    <property type="entry name" value="Cell_div_ZapA-like"/>
</dbReference>